<dbReference type="AlphaFoldDB" id="A0A258FEE3"/>
<organism evidence="2 3">
    <name type="scientific">Brevundimonas subvibrioides</name>
    <dbReference type="NCBI Taxonomy" id="74313"/>
    <lineage>
        <taxon>Bacteria</taxon>
        <taxon>Pseudomonadati</taxon>
        <taxon>Pseudomonadota</taxon>
        <taxon>Alphaproteobacteria</taxon>
        <taxon>Caulobacterales</taxon>
        <taxon>Caulobacteraceae</taxon>
        <taxon>Brevundimonas</taxon>
    </lineage>
</organism>
<dbReference type="InterPro" id="IPR012312">
    <property type="entry name" value="Hemerythrin-like"/>
</dbReference>
<evidence type="ECO:0000259" key="1">
    <source>
        <dbReference type="Pfam" id="PF01814"/>
    </source>
</evidence>
<dbReference type="Gene3D" id="1.20.120.520">
    <property type="entry name" value="nmb1532 protein domain like"/>
    <property type="match status" value="1"/>
</dbReference>
<reference evidence="2 3" key="1">
    <citation type="submission" date="2017-03" db="EMBL/GenBank/DDBJ databases">
        <title>Lifting the veil on microbial sulfur biogeochemistry in mining wastewaters.</title>
        <authorList>
            <person name="Kantor R.S."/>
            <person name="Colenbrander Nelson T."/>
            <person name="Marshall S."/>
            <person name="Bennett D."/>
            <person name="Apte S."/>
            <person name="Camacho D."/>
            <person name="Thomas B.C."/>
            <person name="Warren L.A."/>
            <person name="Banfield J.F."/>
        </authorList>
    </citation>
    <scope>NUCLEOTIDE SEQUENCE [LARGE SCALE GENOMIC DNA]</scope>
    <source>
        <strain evidence="2">32-69-9</strain>
    </source>
</reference>
<sequence>MATRKLRSEHDRILRQASTLAGLARTRMTRDVATVARAAISGLDRLLVEHLEAEDGWMYPLLISSADEGVRRIASECFADMGGILGAWVAYRDQWSIEAILVSPAVFARATDGIIGALALRVERENTELYPLVDQMVPIALDAGRAA</sequence>
<dbReference type="EMBL" id="NCEB01000037">
    <property type="protein sequence ID" value="OYX30930.1"/>
    <property type="molecule type" value="Genomic_DNA"/>
</dbReference>
<gene>
    <name evidence="2" type="ORF">B7Z01_13315</name>
</gene>
<dbReference type="Pfam" id="PF01814">
    <property type="entry name" value="Hemerythrin"/>
    <property type="match status" value="1"/>
</dbReference>
<feature type="domain" description="Hemerythrin-like" evidence="1">
    <location>
        <begin position="3"/>
        <end position="133"/>
    </location>
</feature>
<dbReference type="Proteomes" id="UP000215595">
    <property type="component" value="Unassembled WGS sequence"/>
</dbReference>
<evidence type="ECO:0000313" key="3">
    <source>
        <dbReference type="Proteomes" id="UP000215595"/>
    </source>
</evidence>
<comment type="caution">
    <text evidence="2">The sequence shown here is derived from an EMBL/GenBank/DDBJ whole genome shotgun (WGS) entry which is preliminary data.</text>
</comment>
<accession>A0A258FEE3</accession>
<name>A0A258FEE3_9CAUL</name>
<protein>
    <recommendedName>
        <fullName evidence="1">Hemerythrin-like domain-containing protein</fullName>
    </recommendedName>
</protein>
<proteinExistence type="predicted"/>
<evidence type="ECO:0000313" key="2">
    <source>
        <dbReference type="EMBL" id="OYX30930.1"/>
    </source>
</evidence>